<organism evidence="1 2">
    <name type="scientific">Saguinus oedipus</name>
    <name type="common">Cotton-top tamarin</name>
    <name type="synonym">Oedipomidas oedipus</name>
    <dbReference type="NCBI Taxonomy" id="9490"/>
    <lineage>
        <taxon>Eukaryota</taxon>
        <taxon>Metazoa</taxon>
        <taxon>Chordata</taxon>
        <taxon>Craniata</taxon>
        <taxon>Vertebrata</taxon>
        <taxon>Euteleostomi</taxon>
        <taxon>Mammalia</taxon>
        <taxon>Eutheria</taxon>
        <taxon>Euarchontoglires</taxon>
        <taxon>Primates</taxon>
        <taxon>Haplorrhini</taxon>
        <taxon>Platyrrhini</taxon>
        <taxon>Cebidae</taxon>
        <taxon>Callitrichinae</taxon>
        <taxon>Saguinus</taxon>
    </lineage>
</organism>
<dbReference type="EMBL" id="JASSZA010000011">
    <property type="protein sequence ID" value="KAK2097871.1"/>
    <property type="molecule type" value="Genomic_DNA"/>
</dbReference>
<sequence length="77" mass="7949">MELSSSGISADLSRVRAGLEQWAAGVSGVQLALGHAVVGAVGAKDWAGGFLDLKADLQDHTFIGNEPLTPEVRAGYL</sequence>
<protein>
    <submittedName>
        <fullName evidence="1">Uncharacterized protein</fullName>
    </submittedName>
</protein>
<keyword evidence="2" id="KW-1185">Reference proteome</keyword>
<name>A0ABQ9ULE9_SAGOE</name>
<feature type="non-terminal residue" evidence="1">
    <location>
        <position position="77"/>
    </location>
</feature>
<gene>
    <name evidence="1" type="ORF">P7K49_023322</name>
</gene>
<reference evidence="1 2" key="1">
    <citation type="submission" date="2023-05" db="EMBL/GenBank/DDBJ databases">
        <title>B98-5 Cell Line De Novo Hybrid Assembly: An Optical Mapping Approach.</title>
        <authorList>
            <person name="Kananen K."/>
            <person name="Auerbach J.A."/>
            <person name="Kautto E."/>
            <person name="Blachly J.S."/>
        </authorList>
    </citation>
    <scope>NUCLEOTIDE SEQUENCE [LARGE SCALE GENOMIC DNA]</scope>
    <source>
        <strain evidence="1">B95-8</strain>
        <tissue evidence="1">Cell line</tissue>
    </source>
</reference>
<evidence type="ECO:0000313" key="1">
    <source>
        <dbReference type="EMBL" id="KAK2097871.1"/>
    </source>
</evidence>
<comment type="caution">
    <text evidence="1">The sequence shown here is derived from an EMBL/GenBank/DDBJ whole genome shotgun (WGS) entry which is preliminary data.</text>
</comment>
<accession>A0ABQ9ULE9</accession>
<proteinExistence type="predicted"/>
<dbReference type="Proteomes" id="UP001266305">
    <property type="component" value="Unassembled WGS sequence"/>
</dbReference>
<evidence type="ECO:0000313" key="2">
    <source>
        <dbReference type="Proteomes" id="UP001266305"/>
    </source>
</evidence>